<feature type="region of interest" description="Disordered" evidence="10">
    <location>
        <begin position="808"/>
        <end position="872"/>
    </location>
</feature>
<evidence type="ECO:0000259" key="11">
    <source>
        <dbReference type="PROSITE" id="PS50011"/>
    </source>
</evidence>
<reference evidence="13" key="3">
    <citation type="submission" date="2017-01" db="EMBL/GenBank/DDBJ databases">
        <authorList>
            <person name="Mah S.A."/>
            <person name="Swanson W.J."/>
            <person name="Moy G.W."/>
            <person name="Vacquier V.D."/>
        </authorList>
    </citation>
    <scope>NUCLEOTIDE SEQUENCE [LARGE SCALE GENOMIC DNA]</scope>
    <source>
        <strain evidence="13">65</strain>
    </source>
</reference>
<gene>
    <name evidence="13" type="ORF">BON22_5418</name>
    <name evidence="12" type="ORF">CYFA0S_39e00254g</name>
</gene>
<dbReference type="SMART" id="SM00220">
    <property type="entry name" value="S_TKc"/>
    <property type="match status" value="1"/>
</dbReference>
<dbReference type="EMBL" id="LK052924">
    <property type="protein sequence ID" value="CDR47895.1"/>
    <property type="molecule type" value="Genomic_DNA"/>
</dbReference>
<feature type="region of interest" description="Disordered" evidence="10">
    <location>
        <begin position="892"/>
        <end position="917"/>
    </location>
</feature>
<comment type="catalytic activity">
    <reaction evidence="7">
        <text>L-threonyl-[protein] + ATP = O-phospho-L-threonyl-[protein] + ADP + H(+)</text>
        <dbReference type="Rhea" id="RHEA:46608"/>
        <dbReference type="Rhea" id="RHEA-COMP:11060"/>
        <dbReference type="Rhea" id="RHEA-COMP:11605"/>
        <dbReference type="ChEBI" id="CHEBI:15378"/>
        <dbReference type="ChEBI" id="CHEBI:30013"/>
        <dbReference type="ChEBI" id="CHEBI:30616"/>
        <dbReference type="ChEBI" id="CHEBI:61977"/>
        <dbReference type="ChEBI" id="CHEBI:456216"/>
        <dbReference type="EC" id="2.7.11.1"/>
    </reaction>
</comment>
<feature type="region of interest" description="Disordered" evidence="10">
    <location>
        <begin position="588"/>
        <end position="616"/>
    </location>
</feature>
<feature type="binding site" evidence="9">
    <location>
        <position position="279"/>
    </location>
    <ligand>
        <name>ATP</name>
        <dbReference type="ChEBI" id="CHEBI:30616"/>
    </ligand>
</feature>
<dbReference type="PROSITE" id="PS50011">
    <property type="entry name" value="PROTEIN_KINASE_DOM"/>
    <property type="match status" value="1"/>
</dbReference>
<reference evidence="14" key="2">
    <citation type="journal article" date="2017" name="Genome Announc.">
        <title>Genome sequences of Cyberlindnera fabianii 65, Pichia kudriavzevii 129, and Saccharomyces cerevisiae 131 isolated from fermented masau fruits in Zimbabwe.</title>
        <authorList>
            <person name="van Rijswijck I.M.H."/>
            <person name="Derks M.F.L."/>
            <person name="Abee T."/>
            <person name="de Ridder D."/>
            <person name="Smid E.J."/>
        </authorList>
    </citation>
    <scope>NUCLEOTIDE SEQUENCE [LARGE SCALE GENOMIC DNA]</scope>
    <source>
        <strain evidence="14">65</strain>
    </source>
</reference>
<dbReference type="Pfam" id="PF00069">
    <property type="entry name" value="Pkinase"/>
    <property type="match status" value="1"/>
</dbReference>
<dbReference type="InterPro" id="IPR008271">
    <property type="entry name" value="Ser/Thr_kinase_AS"/>
</dbReference>
<feature type="region of interest" description="Disordered" evidence="10">
    <location>
        <begin position="214"/>
        <end position="234"/>
    </location>
</feature>
<evidence type="ECO:0000256" key="8">
    <source>
        <dbReference type="ARBA" id="ARBA00048679"/>
    </source>
</evidence>
<evidence type="ECO:0000256" key="5">
    <source>
        <dbReference type="ARBA" id="ARBA00022777"/>
    </source>
</evidence>
<feature type="compositionally biased region" description="Low complexity" evidence="10">
    <location>
        <begin position="812"/>
        <end position="824"/>
    </location>
</feature>
<evidence type="ECO:0000256" key="2">
    <source>
        <dbReference type="ARBA" id="ARBA00022527"/>
    </source>
</evidence>
<dbReference type="Proteomes" id="UP000189513">
    <property type="component" value="Unassembled WGS sequence"/>
</dbReference>
<keyword evidence="5 13" id="KW-0418">Kinase</keyword>
<dbReference type="OrthoDB" id="68483at2759"/>
<feature type="compositionally biased region" description="Acidic residues" evidence="10">
    <location>
        <begin position="838"/>
        <end position="855"/>
    </location>
</feature>
<evidence type="ECO:0000313" key="13">
    <source>
        <dbReference type="EMBL" id="ONH64731.1"/>
    </source>
</evidence>
<dbReference type="CDD" id="cd14008">
    <property type="entry name" value="STKc_LKB1_CaMKK"/>
    <property type="match status" value="1"/>
</dbReference>
<dbReference type="AlphaFoldDB" id="A0A061BD72"/>
<dbReference type="Gene3D" id="1.10.510.10">
    <property type="entry name" value="Transferase(Phosphotransferase) domain 1"/>
    <property type="match status" value="1"/>
</dbReference>
<dbReference type="SUPFAM" id="SSF56112">
    <property type="entry name" value="Protein kinase-like (PK-like)"/>
    <property type="match status" value="1"/>
</dbReference>
<feature type="compositionally biased region" description="Polar residues" evidence="10">
    <location>
        <begin position="56"/>
        <end position="72"/>
    </location>
</feature>
<evidence type="ECO:0000256" key="3">
    <source>
        <dbReference type="ARBA" id="ARBA00022679"/>
    </source>
</evidence>
<keyword evidence="2" id="KW-0723">Serine/threonine-protein kinase</keyword>
<keyword evidence="6 9" id="KW-0067">ATP-binding</keyword>
<dbReference type="GO" id="GO:0042149">
    <property type="term" value="P:cellular response to glucose starvation"/>
    <property type="evidence" value="ECO:0007669"/>
    <property type="project" value="UniProtKB-ARBA"/>
</dbReference>
<dbReference type="EMBL" id="MPUK01000018">
    <property type="protein sequence ID" value="ONH64731.1"/>
    <property type="molecule type" value="Genomic_DNA"/>
</dbReference>
<dbReference type="PROSITE" id="PS00108">
    <property type="entry name" value="PROTEIN_KINASE_ST"/>
    <property type="match status" value="1"/>
</dbReference>
<evidence type="ECO:0000313" key="14">
    <source>
        <dbReference type="Proteomes" id="UP000189513"/>
    </source>
</evidence>
<dbReference type="EC" id="2.7.11.1" evidence="1"/>
<dbReference type="GO" id="GO:0005524">
    <property type="term" value="F:ATP binding"/>
    <property type="evidence" value="ECO:0007669"/>
    <property type="project" value="UniProtKB-UniRule"/>
</dbReference>
<organism evidence="12">
    <name type="scientific">Cyberlindnera fabianii</name>
    <name type="common">Yeast</name>
    <name type="synonym">Hansenula fabianii</name>
    <dbReference type="NCBI Taxonomy" id="36022"/>
    <lineage>
        <taxon>Eukaryota</taxon>
        <taxon>Fungi</taxon>
        <taxon>Dikarya</taxon>
        <taxon>Ascomycota</taxon>
        <taxon>Saccharomycotina</taxon>
        <taxon>Saccharomycetes</taxon>
        <taxon>Phaffomycetales</taxon>
        <taxon>Phaffomycetaceae</taxon>
        <taxon>Cyberlindnera</taxon>
    </lineage>
</organism>
<dbReference type="FunFam" id="3.30.200.20:FF:000206">
    <property type="entry name" value="Serine/threonine-protein kinase Ssp1"/>
    <property type="match status" value="1"/>
</dbReference>
<feature type="compositionally biased region" description="Polar residues" evidence="10">
    <location>
        <begin position="591"/>
        <end position="609"/>
    </location>
</feature>
<evidence type="ECO:0000256" key="9">
    <source>
        <dbReference type="PROSITE-ProRule" id="PRU10141"/>
    </source>
</evidence>
<evidence type="ECO:0000256" key="6">
    <source>
        <dbReference type="ARBA" id="ARBA00022840"/>
    </source>
</evidence>
<feature type="region of interest" description="Disordered" evidence="10">
    <location>
        <begin position="658"/>
        <end position="678"/>
    </location>
</feature>
<dbReference type="FunFam" id="1.10.510.10:FF:000571">
    <property type="entry name" value="Maternal embryonic leucine zipper kinase"/>
    <property type="match status" value="1"/>
</dbReference>
<feature type="region of interest" description="Disordered" evidence="10">
    <location>
        <begin position="747"/>
        <end position="795"/>
    </location>
</feature>
<evidence type="ECO:0000256" key="4">
    <source>
        <dbReference type="ARBA" id="ARBA00022741"/>
    </source>
</evidence>
<keyword evidence="4 9" id="KW-0547">Nucleotide-binding</keyword>
<evidence type="ECO:0000313" key="12">
    <source>
        <dbReference type="EMBL" id="CDR47895.1"/>
    </source>
</evidence>
<dbReference type="VEuPathDB" id="FungiDB:BON22_5418"/>
<protein>
    <recommendedName>
        <fullName evidence="1">non-specific serine/threonine protein kinase</fullName>
        <ecNumber evidence="1">2.7.11.1</ecNumber>
    </recommendedName>
</protein>
<evidence type="ECO:0000256" key="1">
    <source>
        <dbReference type="ARBA" id="ARBA00012513"/>
    </source>
</evidence>
<dbReference type="STRING" id="36022.A0A061BD72"/>
<dbReference type="InterPro" id="IPR017441">
    <property type="entry name" value="Protein_kinase_ATP_BS"/>
</dbReference>
<reference evidence="12" key="1">
    <citation type="journal article" date="2014" name="Genome Announc.">
        <title>Genome sequence of the yeast Cyberlindnera fabianii (Hansenula fabianii).</title>
        <authorList>
            <person name="Freel K.C."/>
            <person name="Sarilar V."/>
            <person name="Neuveglise C."/>
            <person name="Devillers H."/>
            <person name="Friedrich A."/>
            <person name="Schacherer J."/>
        </authorList>
    </citation>
    <scope>NUCLEOTIDE SEQUENCE</scope>
    <source>
        <strain evidence="12">YJS4271</strain>
    </source>
</reference>
<sequence length="1025" mass="113534">MADTRNRTSSNGTRWALPPKGTLSPAEVFDHTVSPSSDSIPRDYFSDQAPRPASPMLTTTSTLSGKVTSNSQTSEELTGISGSRRVSRTNEMLLHRSIDSPPHSPKYNHFTITESPYSSTDSLASLVERQRQNKIIHPSHQKILFCKTNDTPLNVLTSQRRATAPHVGATGRRSSTASLLAVLQGQAPKKRVSDTTSNIPTVKSPLAHESRRMNPHHNPYHVHSSPSVKESKKVSLGYDPVSRKKVLNSYEIIKEIGRGEHGKVKLAKHLENGELVAIKIVDRKGPRRHFKPGSSQEEKIRREIAIMKKINHPNVVQLKEVMDDANSRKIYLVLEYLEKGEVKWQKAKDVPMMTLKESMVVFRDVLLGLEYLHYQGIIHRDIKPANLLIAGDGSVKISDFGVSFASSLKTGEQDDYDLAKTAGTPAFLAPELCRPLDESENEHPKITYKIDIWALGVTLYCFLFGKLPFWATNEFELFNVIYSEDLKFPEKFPEDFTDEDKKNAIDLLSKILDKDPKKRLRIKNIKRHPLTLRDLSEDEISTYTQEQQSCQCKIDVSHEEVDVAVTGLGTKLRNGIAKALKFAGLQKKSPTKATGSVSPESDGSTSSLHVNGHRRIKSGDVQAETLANVEGDLFLNTCSAVNSLNNIFNDDDQRRSSVSLSTHAMSSPSTSTGSSIPKGTQLVSLPVNASFASLDSVYLDNHAPSYAYTSVTDSRGPPLSSQTDSSATATSEKDIFLRMKNFEMNKSSRKKSDNAVAPTFLLNGEEEPNSDEEEDESSKREIESTGRTSEVSVPSILMKGFSTEVIDAEPVTKSSTSSTSRSSKLPTRGAPKYSFFETSDDEDDYDDYEDEDDGDSYFGKETYDNGSASGPEVVFAESTDDEVTPVFVPQHTLDSNQFGESPSPPDNHDSDTDSDDGELMLSFNNVRRRHNSIAISPHLDPNIEDMKKLDRVASPLSHNAPKTPISSSNAHLIAQHPPQQYTNHYHRVNPQVEYHQHHNVDTRGRSNSITVGLLKGASPGQTEQT</sequence>
<feature type="compositionally biased region" description="Low complexity" evidence="10">
    <location>
        <begin position="720"/>
        <end position="730"/>
    </location>
</feature>
<dbReference type="GO" id="GO:0007165">
    <property type="term" value="P:signal transduction"/>
    <property type="evidence" value="ECO:0007669"/>
    <property type="project" value="TreeGrafter"/>
</dbReference>
<dbReference type="GO" id="GO:0050793">
    <property type="term" value="P:regulation of developmental process"/>
    <property type="evidence" value="ECO:0007669"/>
    <property type="project" value="UniProtKB-ARBA"/>
</dbReference>
<feature type="compositionally biased region" description="Acidic residues" evidence="10">
    <location>
        <begin position="764"/>
        <end position="776"/>
    </location>
</feature>
<comment type="catalytic activity">
    <reaction evidence="8">
        <text>L-seryl-[protein] + ATP = O-phospho-L-seryl-[protein] + ADP + H(+)</text>
        <dbReference type="Rhea" id="RHEA:17989"/>
        <dbReference type="Rhea" id="RHEA-COMP:9863"/>
        <dbReference type="Rhea" id="RHEA-COMP:11604"/>
        <dbReference type="ChEBI" id="CHEBI:15378"/>
        <dbReference type="ChEBI" id="CHEBI:29999"/>
        <dbReference type="ChEBI" id="CHEBI:30616"/>
        <dbReference type="ChEBI" id="CHEBI:83421"/>
        <dbReference type="ChEBI" id="CHEBI:456216"/>
        <dbReference type="EC" id="2.7.11.1"/>
    </reaction>
</comment>
<dbReference type="PANTHER" id="PTHR43895">
    <property type="entry name" value="CALCIUM/CALMODULIN-DEPENDENT PROTEIN KINASE KINASE-RELATED"/>
    <property type="match status" value="1"/>
</dbReference>
<evidence type="ECO:0000256" key="10">
    <source>
        <dbReference type="SAM" id="MobiDB-lite"/>
    </source>
</evidence>
<dbReference type="PROSITE" id="PS00107">
    <property type="entry name" value="PROTEIN_KINASE_ATP"/>
    <property type="match status" value="1"/>
</dbReference>
<dbReference type="GO" id="GO:0004674">
    <property type="term" value="F:protein serine/threonine kinase activity"/>
    <property type="evidence" value="ECO:0007669"/>
    <property type="project" value="UniProtKB-KW"/>
</dbReference>
<feature type="region of interest" description="Disordered" evidence="10">
    <location>
        <begin position="1"/>
        <end position="72"/>
    </location>
</feature>
<feature type="compositionally biased region" description="Low complexity" evidence="10">
    <location>
        <begin position="666"/>
        <end position="675"/>
    </location>
</feature>
<evidence type="ECO:0000256" key="7">
    <source>
        <dbReference type="ARBA" id="ARBA00047899"/>
    </source>
</evidence>
<accession>A0A061BD72</accession>
<feature type="domain" description="Protein kinase" evidence="11">
    <location>
        <begin position="250"/>
        <end position="531"/>
    </location>
</feature>
<dbReference type="GO" id="GO:0001558">
    <property type="term" value="P:regulation of cell growth"/>
    <property type="evidence" value="ECO:0007669"/>
    <property type="project" value="UniProtKB-ARBA"/>
</dbReference>
<dbReference type="InterPro" id="IPR011009">
    <property type="entry name" value="Kinase-like_dom_sf"/>
</dbReference>
<feature type="region of interest" description="Disordered" evidence="10">
    <location>
        <begin position="709"/>
        <end position="732"/>
    </location>
</feature>
<name>A0A061BD72_CYBFA</name>
<proteinExistence type="predicted"/>
<dbReference type="InterPro" id="IPR000719">
    <property type="entry name" value="Prot_kinase_dom"/>
</dbReference>
<keyword evidence="3" id="KW-0808">Transferase</keyword>
<keyword evidence="14" id="KW-1185">Reference proteome</keyword>
<dbReference type="PANTHER" id="PTHR43895:SF152">
    <property type="entry name" value="SERINE_THREONINE-PROTEIN KINASE TOS3"/>
    <property type="match status" value="1"/>
</dbReference>